<feature type="compositionally biased region" description="Basic and acidic residues" evidence="5">
    <location>
        <begin position="547"/>
        <end position="572"/>
    </location>
</feature>
<dbReference type="InterPro" id="IPR051986">
    <property type="entry name" value="Innate_Immune_Apopt_Reg"/>
</dbReference>
<evidence type="ECO:0000256" key="4">
    <source>
        <dbReference type="PROSITE-ProRule" id="PRU00207"/>
    </source>
</evidence>
<dbReference type="PROSITE" id="PS50145">
    <property type="entry name" value="ZF_TRAF"/>
    <property type="match status" value="1"/>
</dbReference>
<accession>A0A8S3ZKD2</accession>
<evidence type="ECO:0000256" key="5">
    <source>
        <dbReference type="SAM" id="MobiDB-lite"/>
    </source>
</evidence>
<feature type="region of interest" description="Disordered" evidence="5">
    <location>
        <begin position="395"/>
        <end position="628"/>
    </location>
</feature>
<feature type="compositionally biased region" description="Polar residues" evidence="5">
    <location>
        <begin position="573"/>
        <end position="589"/>
    </location>
</feature>
<dbReference type="GO" id="GO:0008270">
    <property type="term" value="F:zinc ion binding"/>
    <property type="evidence" value="ECO:0007669"/>
    <property type="project" value="UniProtKB-KW"/>
</dbReference>
<evidence type="ECO:0000313" key="7">
    <source>
        <dbReference type="EMBL" id="CAG5129933.1"/>
    </source>
</evidence>
<evidence type="ECO:0000256" key="3">
    <source>
        <dbReference type="ARBA" id="ARBA00022833"/>
    </source>
</evidence>
<keyword evidence="8" id="KW-1185">Reference proteome</keyword>
<feature type="compositionally biased region" description="Polar residues" evidence="5">
    <location>
        <begin position="515"/>
        <end position="528"/>
    </location>
</feature>
<organism evidence="7 8">
    <name type="scientific">Candidula unifasciata</name>
    <dbReference type="NCBI Taxonomy" id="100452"/>
    <lineage>
        <taxon>Eukaryota</taxon>
        <taxon>Metazoa</taxon>
        <taxon>Spiralia</taxon>
        <taxon>Lophotrochozoa</taxon>
        <taxon>Mollusca</taxon>
        <taxon>Gastropoda</taxon>
        <taxon>Heterobranchia</taxon>
        <taxon>Euthyneura</taxon>
        <taxon>Panpulmonata</taxon>
        <taxon>Eupulmonata</taxon>
        <taxon>Stylommatophora</taxon>
        <taxon>Helicina</taxon>
        <taxon>Helicoidea</taxon>
        <taxon>Geomitridae</taxon>
        <taxon>Candidula</taxon>
    </lineage>
</organism>
<evidence type="ECO:0000256" key="1">
    <source>
        <dbReference type="ARBA" id="ARBA00022723"/>
    </source>
</evidence>
<dbReference type="AlphaFoldDB" id="A0A8S3ZKD2"/>
<feature type="domain" description="TRAF-type" evidence="6">
    <location>
        <begin position="23"/>
        <end position="99"/>
    </location>
</feature>
<protein>
    <recommendedName>
        <fullName evidence="6">TRAF-type domain-containing protein</fullName>
    </recommendedName>
</protein>
<dbReference type="InterPro" id="IPR013083">
    <property type="entry name" value="Znf_RING/FYVE/PHD"/>
</dbReference>
<sequence length="628" mass="71106">MADETQLCSNCKRDVSTTNFVMHEMHCRRHIVLCEHCGEPVHRAELEQHFSDLHAQVPCEKCQKLLSKSDMDKHLKEDCSKKLMGCEYCELSLHKNEMEAHLDYCGSRTECCPLCQQYIMQKDKLRHESSGCTYPEPKSQPADPYRLEELEQMMTNAVLGNHNFTGAYFRQGKIPTNKRTELNAQRAKNVLIPEIPNESFNPVSSDVDYDTMLALQLAHEDWLLDGGIETHGHEVGGLPSYSEEGHYGFDKFGGILDDGGQLWSDLLPLNKSETSDRNSRVAAENDEDMSIPCEFCEAVVPLSVYIVHMECCPAALQRNATDLNNEQVSVPQISSRSTIPVINNLRPSEYLPEYQQLFDVDGEVEDFMLPCEFCQESFPSDVIIQHQSVCQADRAVTSRETSPMRNHRQIKPQQSSNQTSFNPTSRSPPRRKVPAASSFPGKEDSGDFVNWDSTNVRTHSVTESSSNKYSPAYNRFDKAITRPPRRPSRQPVSEPTTDNLEAKRESRSVQRARESLNQLLQEDTSAETVDQGAARRKPAALGAYDTNRADPKERRTRIDSRTVIKRLEESRQKPTQASSSKTPLSQNVFSPGRGDQPALTQQTRQRMDHVFSPELRLKPSNSSPPKKR</sequence>
<keyword evidence="1 4" id="KW-0479">Metal-binding</keyword>
<evidence type="ECO:0000256" key="2">
    <source>
        <dbReference type="ARBA" id="ARBA00022771"/>
    </source>
</evidence>
<dbReference type="Proteomes" id="UP000678393">
    <property type="component" value="Unassembled WGS sequence"/>
</dbReference>
<dbReference type="PANTHER" id="PTHR16295">
    <property type="entry name" value="TRAF-TYPE ZINC FINGER PROTEIN-RELATED"/>
    <property type="match status" value="1"/>
</dbReference>
<evidence type="ECO:0000313" key="8">
    <source>
        <dbReference type="Proteomes" id="UP000678393"/>
    </source>
</evidence>
<dbReference type="OrthoDB" id="193703at2759"/>
<feature type="zinc finger region" description="TRAF-type" evidence="4">
    <location>
        <begin position="23"/>
        <end position="99"/>
    </location>
</feature>
<feature type="compositionally biased region" description="Polar residues" evidence="5">
    <location>
        <begin position="619"/>
        <end position="628"/>
    </location>
</feature>
<feature type="compositionally biased region" description="Basic and acidic residues" evidence="5">
    <location>
        <begin position="500"/>
        <end position="514"/>
    </location>
</feature>
<keyword evidence="3 4" id="KW-0862">Zinc</keyword>
<evidence type="ECO:0000259" key="6">
    <source>
        <dbReference type="PROSITE" id="PS50145"/>
    </source>
</evidence>
<name>A0A8S3ZKD2_9EUPU</name>
<gene>
    <name evidence="7" type="ORF">CUNI_LOCUS15491</name>
</gene>
<feature type="compositionally biased region" description="Polar residues" evidence="5">
    <location>
        <begin position="411"/>
        <end position="427"/>
    </location>
</feature>
<comment type="caution">
    <text evidence="7">The sequence shown here is derived from an EMBL/GenBank/DDBJ whole genome shotgun (WGS) entry which is preliminary data.</text>
</comment>
<feature type="compositionally biased region" description="Basic and acidic residues" evidence="5">
    <location>
        <begin position="605"/>
        <end position="617"/>
    </location>
</feature>
<feature type="compositionally biased region" description="Polar residues" evidence="5">
    <location>
        <begin position="451"/>
        <end position="469"/>
    </location>
</feature>
<proteinExistence type="predicted"/>
<dbReference type="EMBL" id="CAJHNH020003764">
    <property type="protein sequence ID" value="CAG5129933.1"/>
    <property type="molecule type" value="Genomic_DNA"/>
</dbReference>
<dbReference type="GO" id="GO:0005739">
    <property type="term" value="C:mitochondrion"/>
    <property type="evidence" value="ECO:0007669"/>
    <property type="project" value="TreeGrafter"/>
</dbReference>
<reference evidence="7" key="1">
    <citation type="submission" date="2021-04" db="EMBL/GenBank/DDBJ databases">
        <authorList>
            <consortium name="Molecular Ecology Group"/>
        </authorList>
    </citation>
    <scope>NUCLEOTIDE SEQUENCE</scope>
</reference>
<dbReference type="InterPro" id="IPR001293">
    <property type="entry name" value="Znf_TRAF"/>
</dbReference>
<dbReference type="PANTHER" id="PTHR16295:SF10">
    <property type="entry name" value="EXPRESSED PROTEIN"/>
    <property type="match status" value="1"/>
</dbReference>
<keyword evidence="2 4" id="KW-0863">Zinc-finger</keyword>
<dbReference type="Gene3D" id="3.30.40.10">
    <property type="entry name" value="Zinc/RING finger domain, C3HC4 (zinc finger)"/>
    <property type="match status" value="2"/>
</dbReference>